<sequence>MGWKDKVSYHWFLQHGPQVGYIRVRFYESSESVADSGVTIDTTMHGGQLGIFCFFQENIIWSNLKYCCNDTISKTSKSLKPRFLTAWIIKPRKQSDAVLAPEAIVHQPQPRTAGRRCPSDPALGACLGERAGGVPVAGVPGLSVAGVLEHMEIELLLGVLLLGALLCQALAPSHRVLGVLAGQQVHHPRQGCCRHYRLLWVSFPQAEGQPPGPFDEHTPELTWLPGDHRCKLPRPHYRESGLPQQGHGPAPNAPALARGQAGAAPLPTACSPHADPAWTPHFNRSPQRSTDASRASRSPENHALPPLNATLLLTLGHLSILGPLRDQLWTLNQHVEQLRGAFCKCRWQWVLLGAA</sequence>
<dbReference type="Pfam" id="PF05735">
    <property type="entry name" value="TSP_C"/>
    <property type="match status" value="1"/>
</dbReference>
<proteinExistence type="predicted"/>
<organism evidence="3 4">
    <name type="scientific">Saguinus oedipus</name>
    <name type="common">Cotton-top tamarin</name>
    <name type="synonym">Oedipomidas oedipus</name>
    <dbReference type="NCBI Taxonomy" id="9490"/>
    <lineage>
        <taxon>Eukaryota</taxon>
        <taxon>Metazoa</taxon>
        <taxon>Chordata</taxon>
        <taxon>Craniata</taxon>
        <taxon>Vertebrata</taxon>
        <taxon>Euteleostomi</taxon>
        <taxon>Mammalia</taxon>
        <taxon>Eutheria</taxon>
        <taxon>Euarchontoglires</taxon>
        <taxon>Primates</taxon>
        <taxon>Haplorrhini</taxon>
        <taxon>Platyrrhini</taxon>
        <taxon>Cebidae</taxon>
        <taxon>Callitrichinae</taxon>
        <taxon>Saguinus</taxon>
    </lineage>
</organism>
<dbReference type="InterPro" id="IPR013320">
    <property type="entry name" value="ConA-like_dom_sf"/>
</dbReference>
<evidence type="ECO:0000313" key="3">
    <source>
        <dbReference type="EMBL" id="KAK2115106.1"/>
    </source>
</evidence>
<dbReference type="Gene3D" id="2.60.120.200">
    <property type="match status" value="1"/>
</dbReference>
<dbReference type="Proteomes" id="UP001266305">
    <property type="component" value="Unassembled WGS sequence"/>
</dbReference>
<comment type="caution">
    <text evidence="3">The sequence shown here is derived from an EMBL/GenBank/DDBJ whole genome shotgun (WGS) entry which is preliminary data.</text>
</comment>
<feature type="domain" description="TSP C-terminal" evidence="2">
    <location>
        <begin position="1"/>
        <end position="73"/>
    </location>
</feature>
<protein>
    <recommendedName>
        <fullName evidence="2">TSP C-terminal domain-containing protein</fullName>
    </recommendedName>
</protein>
<keyword evidence="4" id="KW-1185">Reference proteome</keyword>
<name>A0ABQ9W0F2_SAGOE</name>
<evidence type="ECO:0000313" key="4">
    <source>
        <dbReference type="Proteomes" id="UP001266305"/>
    </source>
</evidence>
<dbReference type="SUPFAM" id="SSF49899">
    <property type="entry name" value="Concanavalin A-like lectins/glucanases"/>
    <property type="match status" value="1"/>
</dbReference>
<gene>
    <name evidence="3" type="ORF">P7K49_005732</name>
</gene>
<dbReference type="PANTHER" id="PTHR10199:SF92">
    <property type="entry name" value="THROMBOSPONDIN-4"/>
    <property type="match status" value="1"/>
</dbReference>
<dbReference type="PANTHER" id="PTHR10199">
    <property type="entry name" value="THROMBOSPONDIN"/>
    <property type="match status" value="1"/>
</dbReference>
<evidence type="ECO:0000256" key="1">
    <source>
        <dbReference type="SAM" id="MobiDB-lite"/>
    </source>
</evidence>
<dbReference type="EMBL" id="JASSZA010000003">
    <property type="protein sequence ID" value="KAK2115106.1"/>
    <property type="molecule type" value="Genomic_DNA"/>
</dbReference>
<feature type="region of interest" description="Disordered" evidence="1">
    <location>
        <begin position="234"/>
        <end position="302"/>
    </location>
</feature>
<reference evidence="3 4" key="1">
    <citation type="submission" date="2023-05" db="EMBL/GenBank/DDBJ databases">
        <title>B98-5 Cell Line De Novo Hybrid Assembly: An Optical Mapping Approach.</title>
        <authorList>
            <person name="Kananen K."/>
            <person name="Auerbach J.A."/>
            <person name="Kautto E."/>
            <person name="Blachly J.S."/>
        </authorList>
    </citation>
    <scope>NUCLEOTIDE SEQUENCE [LARGE SCALE GENOMIC DNA]</scope>
    <source>
        <strain evidence="3">B95-8</strain>
        <tissue evidence="3">Cell line</tissue>
    </source>
</reference>
<dbReference type="InterPro" id="IPR008859">
    <property type="entry name" value="Thrombospondin_C"/>
</dbReference>
<feature type="compositionally biased region" description="Polar residues" evidence="1">
    <location>
        <begin position="282"/>
        <end position="298"/>
    </location>
</feature>
<evidence type="ECO:0000259" key="2">
    <source>
        <dbReference type="PROSITE" id="PS51236"/>
    </source>
</evidence>
<dbReference type="PROSITE" id="PS51236">
    <property type="entry name" value="TSP_CTER"/>
    <property type="match status" value="1"/>
</dbReference>
<feature type="compositionally biased region" description="Low complexity" evidence="1">
    <location>
        <begin position="253"/>
        <end position="267"/>
    </location>
</feature>
<accession>A0ABQ9W0F2</accession>